<dbReference type="Gene3D" id="3.40.1350.10">
    <property type="match status" value="1"/>
</dbReference>
<organism evidence="3 4">
    <name type="scientific">Laedolimicola ammoniilytica</name>
    <dbReference type="NCBI Taxonomy" id="2981771"/>
    <lineage>
        <taxon>Bacteria</taxon>
        <taxon>Bacillati</taxon>
        <taxon>Bacillota</taxon>
        <taxon>Clostridia</taxon>
        <taxon>Lachnospirales</taxon>
        <taxon>Lachnospiraceae</taxon>
        <taxon>Laedolimicola</taxon>
    </lineage>
</organism>
<evidence type="ECO:0000256" key="1">
    <source>
        <dbReference type="ARBA" id="ARBA00006738"/>
    </source>
</evidence>
<accession>A0ABT2RV24</accession>
<proteinExistence type="inferred from homology"/>
<dbReference type="HAMAP" id="MF_00048">
    <property type="entry name" value="UPF0102"/>
    <property type="match status" value="1"/>
</dbReference>
<evidence type="ECO:0000313" key="4">
    <source>
        <dbReference type="Proteomes" id="UP001652461"/>
    </source>
</evidence>
<dbReference type="InterPro" id="IPR003509">
    <property type="entry name" value="UPF0102_YraN-like"/>
</dbReference>
<dbReference type="NCBIfam" id="TIGR00252">
    <property type="entry name" value="YraN family protein"/>
    <property type="match status" value="1"/>
</dbReference>
<comment type="caution">
    <text evidence="3">The sequence shown here is derived from an EMBL/GenBank/DDBJ whole genome shotgun (WGS) entry which is preliminary data.</text>
</comment>
<dbReference type="PANTHER" id="PTHR34039">
    <property type="entry name" value="UPF0102 PROTEIN YRAN"/>
    <property type="match status" value="1"/>
</dbReference>
<comment type="similarity">
    <text evidence="1 2">Belongs to the UPF0102 family.</text>
</comment>
<dbReference type="EMBL" id="JAOQKC010000004">
    <property type="protein sequence ID" value="MCU6696112.1"/>
    <property type="molecule type" value="Genomic_DNA"/>
</dbReference>
<dbReference type="InterPro" id="IPR011335">
    <property type="entry name" value="Restrct_endonuc-II-like"/>
</dbReference>
<dbReference type="NCBIfam" id="NF009154">
    <property type="entry name" value="PRK12497.3-3"/>
    <property type="match status" value="1"/>
</dbReference>
<name>A0ABT2RV24_9FIRM</name>
<evidence type="ECO:0000256" key="2">
    <source>
        <dbReference type="HAMAP-Rule" id="MF_00048"/>
    </source>
</evidence>
<dbReference type="Proteomes" id="UP001652461">
    <property type="component" value="Unassembled WGS sequence"/>
</dbReference>
<dbReference type="PANTHER" id="PTHR34039:SF1">
    <property type="entry name" value="UPF0102 PROTEIN YRAN"/>
    <property type="match status" value="1"/>
</dbReference>
<protein>
    <recommendedName>
        <fullName evidence="2">UPF0102 protein OCV63_04280</fullName>
    </recommendedName>
</protein>
<reference evidence="3 4" key="1">
    <citation type="journal article" date="2021" name="ISME Commun">
        <title>Automated analysis of genomic sequences facilitates high-throughput and comprehensive description of bacteria.</title>
        <authorList>
            <person name="Hitch T.C.A."/>
        </authorList>
    </citation>
    <scope>NUCLEOTIDE SEQUENCE [LARGE SCALE GENOMIC DNA]</scope>
    <source>
        <strain evidence="3 4">Sanger_04</strain>
    </source>
</reference>
<gene>
    <name evidence="3" type="ORF">OCV63_04280</name>
</gene>
<keyword evidence="4" id="KW-1185">Reference proteome</keyword>
<dbReference type="NCBIfam" id="NF009150">
    <property type="entry name" value="PRK12497.1-3"/>
    <property type="match status" value="1"/>
</dbReference>
<dbReference type="CDD" id="cd20736">
    <property type="entry name" value="PoNe_Nuclease"/>
    <property type="match status" value="1"/>
</dbReference>
<dbReference type="SUPFAM" id="SSF52980">
    <property type="entry name" value="Restriction endonuclease-like"/>
    <property type="match status" value="1"/>
</dbReference>
<sequence>MQNRRQIGTEEEALAAEFLEGRGYRIVERNFRCRLGEIDLIARDGSVLVFIEVKYRKTGAYGDPAEAVDYRKQQKICKTADYYRMLRRIPDNQSCRFDVVAIRGRKIRVIRNAFPYCFY</sequence>
<evidence type="ECO:0000313" key="3">
    <source>
        <dbReference type="EMBL" id="MCU6696112.1"/>
    </source>
</evidence>
<dbReference type="RefSeq" id="WP_158362277.1">
    <property type="nucleotide sequence ID" value="NZ_JAOQKC010000004.1"/>
</dbReference>
<dbReference type="InterPro" id="IPR011856">
    <property type="entry name" value="tRNA_endonuc-like_dom_sf"/>
</dbReference>
<dbReference type="Pfam" id="PF02021">
    <property type="entry name" value="UPF0102"/>
    <property type="match status" value="1"/>
</dbReference>